<dbReference type="Proteomes" id="UP000615446">
    <property type="component" value="Unassembled WGS sequence"/>
</dbReference>
<evidence type="ECO:0000313" key="2">
    <source>
        <dbReference type="Proteomes" id="UP000615446"/>
    </source>
</evidence>
<evidence type="ECO:0000313" key="1">
    <source>
        <dbReference type="EMBL" id="GES80621.1"/>
    </source>
</evidence>
<comment type="caution">
    <text evidence="1">The sequence shown here is derived from an EMBL/GenBank/DDBJ whole genome shotgun (WGS) entry which is preliminary data.</text>
</comment>
<name>A0A8H3L5E7_9GLOM</name>
<organism evidence="1 2">
    <name type="scientific">Rhizophagus clarus</name>
    <dbReference type="NCBI Taxonomy" id="94130"/>
    <lineage>
        <taxon>Eukaryota</taxon>
        <taxon>Fungi</taxon>
        <taxon>Fungi incertae sedis</taxon>
        <taxon>Mucoromycota</taxon>
        <taxon>Glomeromycotina</taxon>
        <taxon>Glomeromycetes</taxon>
        <taxon>Glomerales</taxon>
        <taxon>Glomeraceae</taxon>
        <taxon>Rhizophagus</taxon>
    </lineage>
</organism>
<protein>
    <submittedName>
        <fullName evidence="1">Uncharacterized protein</fullName>
    </submittedName>
</protein>
<gene>
    <name evidence="1" type="ORF">RCL2_000789400</name>
</gene>
<proteinExistence type="predicted"/>
<accession>A0A8H3L5E7</accession>
<dbReference type="AlphaFoldDB" id="A0A8H3L5E7"/>
<sequence>MFLCRRSAGSGGGIGYVPPFETNIEMDSWKAFTISDFDDYKSAETKEIRESFTKTERLLYLILMIKHGSKSAETKEIRESFTKQCV</sequence>
<reference evidence="1" key="1">
    <citation type="submission" date="2019-10" db="EMBL/GenBank/DDBJ databases">
        <title>Conservation and host-specific expression of non-tandemly repeated heterogenous ribosome RNA gene in arbuscular mycorrhizal fungi.</title>
        <authorList>
            <person name="Maeda T."/>
            <person name="Kobayashi Y."/>
            <person name="Nakagawa T."/>
            <person name="Ezawa T."/>
            <person name="Yamaguchi K."/>
            <person name="Bino T."/>
            <person name="Nishimoto Y."/>
            <person name="Shigenobu S."/>
            <person name="Kawaguchi M."/>
        </authorList>
    </citation>
    <scope>NUCLEOTIDE SEQUENCE</scope>
    <source>
        <strain evidence="1">HR1</strain>
    </source>
</reference>
<dbReference type="EMBL" id="BLAL01000050">
    <property type="protein sequence ID" value="GES80621.1"/>
    <property type="molecule type" value="Genomic_DNA"/>
</dbReference>